<evidence type="ECO:0000313" key="2">
    <source>
        <dbReference type="EMBL" id="PRC11217.1"/>
    </source>
</evidence>
<evidence type="ECO:0000259" key="1">
    <source>
        <dbReference type="Pfam" id="PF20178"/>
    </source>
</evidence>
<comment type="caution">
    <text evidence="2">The sequence shown here is derived from an EMBL/GenBank/DDBJ whole genome shotgun (WGS) entry which is preliminary data.</text>
</comment>
<dbReference type="InterPro" id="IPR046673">
    <property type="entry name" value="ToxA_N"/>
</dbReference>
<reference evidence="2 3" key="1">
    <citation type="submission" date="2017-09" db="EMBL/GenBank/DDBJ databases">
        <title>Genomic, metabolic, and phenotypic characteristics of bacterial isolates from the natural microbiome of the model nematode Caenorhabditis elegans.</title>
        <authorList>
            <person name="Zimmermann J."/>
            <person name="Obeng N."/>
            <person name="Yang W."/>
            <person name="Obeng O."/>
            <person name="Kissoyan K."/>
            <person name="Pees B."/>
            <person name="Dirksen P."/>
            <person name="Hoppner M."/>
            <person name="Franke A."/>
            <person name="Rosenstiel P."/>
            <person name="Leippe M."/>
            <person name="Dierking K."/>
            <person name="Kaleta C."/>
            <person name="Schulenburg H."/>
        </authorList>
    </citation>
    <scope>NUCLEOTIDE SEQUENCE [LARGE SCALE GENOMIC DNA]</scope>
    <source>
        <strain evidence="2 3">MYb117</strain>
    </source>
</reference>
<protein>
    <recommendedName>
        <fullName evidence="1">Dermonecrotic toxin N-terminal domain-containing protein</fullName>
    </recommendedName>
</protein>
<name>A0A2S9E8M6_9PSED</name>
<feature type="domain" description="Dermonecrotic toxin N-terminal" evidence="1">
    <location>
        <begin position="100"/>
        <end position="298"/>
    </location>
</feature>
<dbReference type="Pfam" id="PF20178">
    <property type="entry name" value="ToxA_N"/>
    <property type="match status" value="2"/>
</dbReference>
<dbReference type="Proteomes" id="UP000238045">
    <property type="component" value="Unassembled WGS sequence"/>
</dbReference>
<accession>A0A2S9E8M6</accession>
<proteinExistence type="predicted"/>
<sequence length="1309" mass="142245">MQYPVLAQAFKVSDQQALLKQHEGLTLAMQRLHGQQPGFSQFKQQHVASMLADYPHLDPTTLTVKRWIKQSDGSIKTLSEEPLLAALDKRVAEQRVTPGQRDDSHVHVGVFTQPTDTNPSTEVLTSHSLHSVAARIATQYPAALRAFWTTPRPTERDQQVLESPQNQLLTLHKRQLSTLTALRAEDGTLSPASKQLIDSALQHPTLAEREKAFADGARPGVYPLTLDDGTAQGALMAGTFLITQTDGSFATPPPWPKGKSLALDDANGPVVLYTPAEGFEEFATPAQARQALAKRLDEGGTNADLLLQTLPLSLQNRAEPPTRDDLMRSVAPLDGDVLAEGIPWMLKRQQAEVEASQAKPPLSSDAIDTAADWSYLLDGSNAMQARNDKLADKLQPKWLKNLSPAQDALFTHFEQAQEKSANTLAPLIEKIPSLGTFARDKMNEAIQKQFPNAVVDADQLMVQAGTQTHINIGRKSSSETPFEKNTRLSLTDLALKNPSAFPAPESATFTHSTFRLPLADKQGKPVLGTDGKPVVLNTDQLKSLVNTADVGGEYSRLLKRELATDAVSGDAGERRSAWKTNQVDRLEKEAFLAELNPDAYKAEAKDDKTSKRGAQWVAAVRDHPDPANRPKVDGETVVTHALTQRGLPVNGVMVIGNDKAPERVLYTPDAPDGITFREVASQQALNTLLNKKEWKLYTANRKSPVDKDDVAKAKEAMKRNLPGIPFKPLAAWDAFQHTLKLKDEVSTLTPMEGNYLDALYKQHVKLLVDKADHQSVSSAEVASQSKVNKIQFGIEVASIFLDLLPVAGKGASAAFRLGKAGVAALRANAKVLPKLIKSPGLARAIYSDFATMGAGIPLIRSAPLRPVAKAPLRAIEPAPRLLGINSPTPAIASTSTRVAQQTTPTLNVVANTNRDLSAYALPNTVIQGRPLRPDGTYEVGDNFYVRFTDSTGVNRVYQIDSAFHARSGQVNIIDPNAPSTVAKSSKIKASLESAGNGEWRLNELPGGKRHRGRVPPPAGETYMDRVMSGAAARDIDGSAATTGQIRRWFRRDMDNFYNDLATNGMPERPSLPVMPINNTPESAIQDTLALPGVRGLVMGELHHEPATYQLLIDQMQTFKNSGVTTLYVEGAPFLQGSANVADAALLPSDAPYFGHRLYDQDFSGGPTLVDVINEAKNHGINVVGLEHQQLTWRTDNQVTMNMYTNVQGPENRLKEFNYHAAKIIERTPPGEKYVAVVGKSHMNTDYQVPGIAELTGGVGVSVSPSPKGGSSIVSQPLHTPLPLKQMRGSSLPEPYGDVHVDYNIDALTV</sequence>
<feature type="domain" description="Dermonecrotic toxin N-terminal" evidence="1">
    <location>
        <begin position="429"/>
        <end position="689"/>
    </location>
</feature>
<organism evidence="2 3">
    <name type="scientific">Pseudomonas poae</name>
    <dbReference type="NCBI Taxonomy" id="200451"/>
    <lineage>
        <taxon>Bacteria</taxon>
        <taxon>Pseudomonadati</taxon>
        <taxon>Pseudomonadota</taxon>
        <taxon>Gammaproteobacteria</taxon>
        <taxon>Pseudomonadales</taxon>
        <taxon>Pseudomonadaceae</taxon>
        <taxon>Pseudomonas</taxon>
    </lineage>
</organism>
<dbReference type="RefSeq" id="WP_105699517.1">
    <property type="nucleotide sequence ID" value="NZ_CP159260.1"/>
</dbReference>
<dbReference type="CDD" id="cd14729">
    <property type="entry name" value="RtxA-like"/>
    <property type="match status" value="1"/>
</dbReference>
<dbReference type="SUPFAM" id="SSF159501">
    <property type="entry name" value="EreA/ChaN-like"/>
    <property type="match status" value="1"/>
</dbReference>
<evidence type="ECO:0000313" key="3">
    <source>
        <dbReference type="Proteomes" id="UP000238045"/>
    </source>
</evidence>
<keyword evidence="3" id="KW-1185">Reference proteome</keyword>
<dbReference type="Gene3D" id="3.40.50.11550">
    <property type="match status" value="1"/>
</dbReference>
<gene>
    <name evidence="2" type="ORF">CQZ99_26405</name>
</gene>
<dbReference type="EMBL" id="PCQL01000046">
    <property type="protein sequence ID" value="PRC11217.1"/>
    <property type="molecule type" value="Genomic_DNA"/>
</dbReference>